<sequence length="297" mass="33970">MVVSLETHEKPSGTFSAQDYRERLQAFDAAVCEAIAVSQACAERFEAPAVGYSTHVFTRVCAHAQAMMCAAPKSRWVRREFDIWDVSTVASHARSILEGYLLFRYLADAPDDLDTQRAYVQVMHLYDCMKRIKILPHVLSDEDIDGFQKQATEIKARLEGIGYFASLDPKLKKELLAGKWLMITPQKEVISNLEINQSDFDFFWNFLSQYTHVLSFTFYQIEPNGRGTGLENDFDRDALCMVLEFCNGLLVGAVDRLIELFPDAAEARQGLESKFAPGPAKNLPRKIKRERKKRRWR</sequence>
<feature type="region of interest" description="Disordered" evidence="1">
    <location>
        <begin position="275"/>
        <end position="297"/>
    </location>
</feature>
<protein>
    <submittedName>
        <fullName evidence="2">Uncharacterized protein</fullName>
    </submittedName>
</protein>
<organism evidence="2 3">
    <name type="scientific">Sinisalibacter lacisalsi</name>
    <dbReference type="NCBI Taxonomy" id="1526570"/>
    <lineage>
        <taxon>Bacteria</taxon>
        <taxon>Pseudomonadati</taxon>
        <taxon>Pseudomonadota</taxon>
        <taxon>Alphaproteobacteria</taxon>
        <taxon>Rhodobacterales</taxon>
        <taxon>Roseobacteraceae</taxon>
        <taxon>Sinisalibacter</taxon>
    </lineage>
</organism>
<evidence type="ECO:0000313" key="2">
    <source>
        <dbReference type="EMBL" id="GGD30964.1"/>
    </source>
</evidence>
<dbReference type="EMBL" id="BMGI01000002">
    <property type="protein sequence ID" value="GGD30964.1"/>
    <property type="molecule type" value="Genomic_DNA"/>
</dbReference>
<dbReference type="Pfam" id="PF18928">
    <property type="entry name" value="DUF5677"/>
    <property type="match status" value="1"/>
</dbReference>
<comment type="caution">
    <text evidence="2">The sequence shown here is derived from an EMBL/GenBank/DDBJ whole genome shotgun (WGS) entry which is preliminary data.</text>
</comment>
<name>A0ABQ1QN75_9RHOB</name>
<dbReference type="InterPro" id="IPR043733">
    <property type="entry name" value="DUF5677"/>
</dbReference>
<dbReference type="Proteomes" id="UP000617355">
    <property type="component" value="Unassembled WGS sequence"/>
</dbReference>
<keyword evidence="3" id="KW-1185">Reference proteome</keyword>
<evidence type="ECO:0000313" key="3">
    <source>
        <dbReference type="Proteomes" id="UP000617355"/>
    </source>
</evidence>
<gene>
    <name evidence="2" type="ORF">GCM10011358_13750</name>
</gene>
<accession>A0ABQ1QN75</accession>
<proteinExistence type="predicted"/>
<feature type="compositionally biased region" description="Basic residues" evidence="1">
    <location>
        <begin position="283"/>
        <end position="297"/>
    </location>
</feature>
<evidence type="ECO:0000256" key="1">
    <source>
        <dbReference type="SAM" id="MobiDB-lite"/>
    </source>
</evidence>
<reference evidence="3" key="1">
    <citation type="journal article" date="2019" name="Int. J. Syst. Evol. Microbiol.">
        <title>The Global Catalogue of Microorganisms (GCM) 10K type strain sequencing project: providing services to taxonomists for standard genome sequencing and annotation.</title>
        <authorList>
            <consortium name="The Broad Institute Genomics Platform"/>
            <consortium name="The Broad Institute Genome Sequencing Center for Infectious Disease"/>
            <person name="Wu L."/>
            <person name="Ma J."/>
        </authorList>
    </citation>
    <scope>NUCLEOTIDE SEQUENCE [LARGE SCALE GENOMIC DNA]</scope>
    <source>
        <strain evidence="3">CGMCC 1.12922</strain>
    </source>
</reference>
<dbReference type="RefSeq" id="WP_188526902.1">
    <property type="nucleotide sequence ID" value="NZ_BMGI01000002.1"/>
</dbReference>